<feature type="transmembrane region" description="Helical" evidence="9">
    <location>
        <begin position="21"/>
        <end position="45"/>
    </location>
</feature>
<keyword evidence="6 9" id="KW-1133">Transmembrane helix</keyword>
<comment type="similarity">
    <text evidence="8">Belongs to the TRAP transporter small permease family.</text>
</comment>
<evidence type="ECO:0000256" key="1">
    <source>
        <dbReference type="ARBA" id="ARBA00004429"/>
    </source>
</evidence>
<dbReference type="RefSeq" id="WP_371754710.1">
    <property type="nucleotide sequence ID" value="NZ_JAYJLD010000019.1"/>
</dbReference>
<evidence type="ECO:0000256" key="5">
    <source>
        <dbReference type="ARBA" id="ARBA00022692"/>
    </source>
</evidence>
<dbReference type="InterPro" id="IPR055348">
    <property type="entry name" value="DctQ"/>
</dbReference>
<organism evidence="11 12">
    <name type="scientific">Ferviditalea candida</name>
    <dbReference type="NCBI Taxonomy" id="3108399"/>
    <lineage>
        <taxon>Bacteria</taxon>
        <taxon>Bacillati</taxon>
        <taxon>Bacillota</taxon>
        <taxon>Bacilli</taxon>
        <taxon>Bacillales</taxon>
        <taxon>Paenibacillaceae</taxon>
        <taxon>Ferviditalea</taxon>
    </lineage>
</organism>
<gene>
    <name evidence="11" type="ORF">VF724_13030</name>
</gene>
<evidence type="ECO:0000259" key="10">
    <source>
        <dbReference type="Pfam" id="PF04290"/>
    </source>
</evidence>
<keyword evidence="3" id="KW-1003">Cell membrane</keyword>
<comment type="subcellular location">
    <subcellularLocation>
        <location evidence="1">Cell inner membrane</location>
        <topology evidence="1">Multi-pass membrane protein</topology>
    </subcellularLocation>
</comment>
<evidence type="ECO:0000256" key="6">
    <source>
        <dbReference type="ARBA" id="ARBA00022989"/>
    </source>
</evidence>
<evidence type="ECO:0000256" key="8">
    <source>
        <dbReference type="ARBA" id="ARBA00038436"/>
    </source>
</evidence>
<feature type="transmembrane region" description="Helical" evidence="9">
    <location>
        <begin position="57"/>
        <end position="74"/>
    </location>
</feature>
<dbReference type="InterPro" id="IPR007387">
    <property type="entry name" value="TRAP_DctQ"/>
</dbReference>
<evidence type="ECO:0000256" key="3">
    <source>
        <dbReference type="ARBA" id="ARBA00022475"/>
    </source>
</evidence>
<keyword evidence="2" id="KW-0813">Transport</keyword>
<dbReference type="Proteomes" id="UP001310386">
    <property type="component" value="Unassembled WGS sequence"/>
</dbReference>
<dbReference type="EMBL" id="JAYJLD010000019">
    <property type="protein sequence ID" value="MEB3102587.1"/>
    <property type="molecule type" value="Genomic_DNA"/>
</dbReference>
<keyword evidence="12" id="KW-1185">Reference proteome</keyword>
<name>A0ABU5ZL60_9BACL</name>
<keyword evidence="7 9" id="KW-0472">Membrane</keyword>
<feature type="domain" description="Tripartite ATP-independent periplasmic transporters DctQ component" evidence="10">
    <location>
        <begin position="33"/>
        <end position="164"/>
    </location>
</feature>
<keyword evidence="4" id="KW-0997">Cell inner membrane</keyword>
<feature type="transmembrane region" description="Helical" evidence="9">
    <location>
        <begin position="139"/>
        <end position="161"/>
    </location>
</feature>
<feature type="transmembrane region" description="Helical" evidence="9">
    <location>
        <begin position="95"/>
        <end position="117"/>
    </location>
</feature>
<proteinExistence type="inferred from homology"/>
<keyword evidence="5 9" id="KW-0812">Transmembrane</keyword>
<reference evidence="11" key="1">
    <citation type="submission" date="2023-12" db="EMBL/GenBank/DDBJ databases">
        <title>Fervidustalea candida gen. nov., sp. nov., a novel member of the family Paenibacillaceae isolated from a geothermal area.</title>
        <authorList>
            <person name="Li W.-J."/>
            <person name="Jiao J.-Y."/>
            <person name="Chen Y."/>
        </authorList>
    </citation>
    <scope>NUCLEOTIDE SEQUENCE</scope>
    <source>
        <strain evidence="11">SYSU GA230002</strain>
    </source>
</reference>
<accession>A0ABU5ZL60</accession>
<dbReference type="PANTHER" id="PTHR35011">
    <property type="entry name" value="2,3-DIKETO-L-GULONATE TRAP TRANSPORTER SMALL PERMEASE PROTEIN YIAM"/>
    <property type="match status" value="1"/>
</dbReference>
<sequence length="171" mass="18437">MKTLSRLLAKASSINDLLSGFLALMGGIIIVGLMLVIFGASISRYLFGQAVAAATELSAYSLLFVTFLGAPYLAGKNSHVRVDALPHILKGKAKAAIEIFAGSLSFLVSLLLAWYGFNSTYKAYVDHEVVINILSTPKYFLLAIIALGFLLMAISFLFNVIKHFNGSGTRQ</sequence>
<evidence type="ECO:0000256" key="2">
    <source>
        <dbReference type="ARBA" id="ARBA00022448"/>
    </source>
</evidence>
<protein>
    <submittedName>
        <fullName evidence="11">TRAP transporter small permease</fullName>
    </submittedName>
</protein>
<evidence type="ECO:0000256" key="9">
    <source>
        <dbReference type="SAM" id="Phobius"/>
    </source>
</evidence>
<evidence type="ECO:0000313" key="11">
    <source>
        <dbReference type="EMBL" id="MEB3102587.1"/>
    </source>
</evidence>
<dbReference type="Pfam" id="PF04290">
    <property type="entry name" value="DctQ"/>
    <property type="match status" value="1"/>
</dbReference>
<evidence type="ECO:0000313" key="12">
    <source>
        <dbReference type="Proteomes" id="UP001310386"/>
    </source>
</evidence>
<evidence type="ECO:0000256" key="7">
    <source>
        <dbReference type="ARBA" id="ARBA00023136"/>
    </source>
</evidence>
<comment type="caution">
    <text evidence="11">The sequence shown here is derived from an EMBL/GenBank/DDBJ whole genome shotgun (WGS) entry which is preliminary data.</text>
</comment>
<evidence type="ECO:0000256" key="4">
    <source>
        <dbReference type="ARBA" id="ARBA00022519"/>
    </source>
</evidence>